<dbReference type="Pfam" id="PF06835">
    <property type="entry name" value="LptC"/>
    <property type="match status" value="1"/>
</dbReference>
<dbReference type="PATRIC" id="fig|44574.3.peg.2254"/>
<evidence type="ECO:0000256" key="1">
    <source>
        <dbReference type="ARBA" id="ARBA00022475"/>
    </source>
</evidence>
<keyword evidence="5" id="KW-0472">Membrane</keyword>
<dbReference type="Proteomes" id="UP000324176">
    <property type="component" value="Unassembled WGS sequence"/>
</dbReference>
<dbReference type="InterPro" id="IPR026265">
    <property type="entry name" value="LptC"/>
</dbReference>
<dbReference type="EMBL" id="VNHT01000036">
    <property type="protein sequence ID" value="TYP85012.1"/>
    <property type="molecule type" value="Genomic_DNA"/>
</dbReference>
<dbReference type="NCBIfam" id="TIGR04409">
    <property type="entry name" value="LptC_YrbK"/>
    <property type="match status" value="1"/>
</dbReference>
<dbReference type="RefSeq" id="WP_046850029.1">
    <property type="nucleotide sequence ID" value="NZ_VNHT01000036.1"/>
</dbReference>
<keyword evidence="4" id="KW-1133">Transmembrane helix</keyword>
<dbReference type="Gene3D" id="2.60.450.10">
    <property type="entry name" value="Lipopolysaccharide (LPS) transport protein A like domain"/>
    <property type="match status" value="1"/>
</dbReference>
<dbReference type="PANTHER" id="PTHR37481:SF1">
    <property type="entry name" value="LIPOPOLYSACCHARIDE EXPORT SYSTEM PROTEIN LPTC"/>
    <property type="match status" value="1"/>
</dbReference>
<reference evidence="7 9" key="2">
    <citation type="journal article" date="2016" name="Genome Announc.">
        <title>Genome Sequence of Nitrosomonas communis Strain Nm2, a Mesophilic Ammonia-Oxidizing Bacterium Isolated from Mediterranean Soil.</title>
        <authorList>
            <person name="Kozlowski J.A."/>
            <person name="Kits K.D."/>
            <person name="Stein L.Y."/>
        </authorList>
    </citation>
    <scope>NUCLEOTIDE SEQUENCE [LARGE SCALE GENOMIC DNA]</scope>
    <source>
        <strain evidence="7 9">Nm2</strain>
    </source>
</reference>
<dbReference type="KEGG" id="nco:AAW31_09230"/>
<dbReference type="GO" id="GO:0030288">
    <property type="term" value="C:outer membrane-bounded periplasmic space"/>
    <property type="evidence" value="ECO:0007669"/>
    <property type="project" value="TreeGrafter"/>
</dbReference>
<reference evidence="9" key="1">
    <citation type="submission" date="2015-05" db="EMBL/GenBank/DDBJ databases">
        <title>Draft genome of Nitrosomonas communis strain Nm2.</title>
        <authorList>
            <person name="Kozlowski J.A."/>
            <person name="Kits K.D."/>
            <person name="Stein L.Y."/>
        </authorList>
    </citation>
    <scope>NUCLEOTIDE SEQUENCE [LARGE SCALE GENOMIC DNA]</scope>
    <source>
        <strain evidence="9">Nm2</strain>
    </source>
</reference>
<evidence type="ECO:0000313" key="7">
    <source>
        <dbReference type="EMBL" id="AKH37961.1"/>
    </source>
</evidence>
<evidence type="ECO:0000256" key="6">
    <source>
        <dbReference type="SAM" id="MobiDB-lite"/>
    </source>
</evidence>
<dbReference type="InterPro" id="IPR010664">
    <property type="entry name" value="LipoPS_assembly_LptC-rel"/>
</dbReference>
<dbReference type="GO" id="GO:0017089">
    <property type="term" value="F:glycolipid transfer activity"/>
    <property type="evidence" value="ECO:0007669"/>
    <property type="project" value="TreeGrafter"/>
</dbReference>
<evidence type="ECO:0000256" key="4">
    <source>
        <dbReference type="ARBA" id="ARBA00022989"/>
    </source>
</evidence>
<dbReference type="Proteomes" id="UP000034156">
    <property type="component" value="Chromosome"/>
</dbReference>
<evidence type="ECO:0000256" key="5">
    <source>
        <dbReference type="ARBA" id="ARBA00023136"/>
    </source>
</evidence>
<feature type="compositionally biased region" description="Low complexity" evidence="6">
    <location>
        <begin position="195"/>
        <end position="206"/>
    </location>
</feature>
<keyword evidence="2" id="KW-0997">Cell inner membrane</keyword>
<dbReference type="InterPro" id="IPR052363">
    <property type="entry name" value="LPS_export_LptC"/>
</dbReference>
<proteinExistence type="predicted"/>
<dbReference type="EMBL" id="CP011451">
    <property type="protein sequence ID" value="AKH37961.1"/>
    <property type="molecule type" value="Genomic_DNA"/>
</dbReference>
<evidence type="ECO:0000256" key="2">
    <source>
        <dbReference type="ARBA" id="ARBA00022519"/>
    </source>
</evidence>
<evidence type="ECO:0000313" key="8">
    <source>
        <dbReference type="EMBL" id="TYP85012.1"/>
    </source>
</evidence>
<sequence length="206" mass="23907">MIHRLLPGPIALLTILALLTLWLDQAIQYPRSREDYDSNHQPDYIIENLAGVQVAYDKARQLLFSADVMTHYPAGDMSYYEQVDFTRLQPDKPLVHISADYAEFDDGKDIYLKENVFIIREKDLDRVTMRTEFLHLIPHAEIAKTDQPVTLVKMDMTVNAVGMELNDRTEKIDLKSRVKVRVNKRQQSTDRSLNKKPQTQPNQPKK</sequence>
<evidence type="ECO:0000313" key="9">
    <source>
        <dbReference type="Proteomes" id="UP000034156"/>
    </source>
</evidence>
<keyword evidence="3" id="KW-0812">Transmembrane</keyword>
<keyword evidence="9" id="KW-1185">Reference proteome</keyword>
<accession>A0A0F7KEP9</accession>
<evidence type="ECO:0000313" key="10">
    <source>
        <dbReference type="Proteomes" id="UP000324176"/>
    </source>
</evidence>
<gene>
    <name evidence="7" type="ORF">AAW31_09230</name>
    <name evidence="8" type="ORF">BCL69_10365</name>
</gene>
<dbReference type="AlphaFoldDB" id="A0A0F7KEP9"/>
<dbReference type="PANTHER" id="PTHR37481">
    <property type="entry name" value="LIPOPOLYSACCHARIDE EXPORT SYSTEM PROTEIN LPTC"/>
    <property type="match status" value="1"/>
</dbReference>
<feature type="region of interest" description="Disordered" evidence="6">
    <location>
        <begin position="181"/>
        <end position="206"/>
    </location>
</feature>
<dbReference type="GO" id="GO:0015221">
    <property type="term" value="F:lipopolysaccharide transmembrane transporter activity"/>
    <property type="evidence" value="ECO:0007669"/>
    <property type="project" value="InterPro"/>
</dbReference>
<protein>
    <submittedName>
        <fullName evidence="8">Lipopolysaccharide export system protein LptC</fullName>
    </submittedName>
</protein>
<keyword evidence="1" id="KW-1003">Cell membrane</keyword>
<dbReference type="GO" id="GO:0005886">
    <property type="term" value="C:plasma membrane"/>
    <property type="evidence" value="ECO:0007669"/>
    <property type="project" value="InterPro"/>
</dbReference>
<organism evidence="7 9">
    <name type="scientific">Nitrosomonas communis</name>
    <dbReference type="NCBI Taxonomy" id="44574"/>
    <lineage>
        <taxon>Bacteria</taxon>
        <taxon>Pseudomonadati</taxon>
        <taxon>Pseudomonadota</taxon>
        <taxon>Betaproteobacteria</taxon>
        <taxon>Nitrosomonadales</taxon>
        <taxon>Nitrosomonadaceae</taxon>
        <taxon>Nitrosomonas</taxon>
    </lineage>
</organism>
<reference evidence="8 10" key="3">
    <citation type="submission" date="2019-07" db="EMBL/GenBank/DDBJ databases">
        <title>Active sludge and wastewater microbial communities from Klosterneuburg, Austria.</title>
        <authorList>
            <person name="Wagner M."/>
        </authorList>
    </citation>
    <scope>NUCLEOTIDE SEQUENCE [LARGE SCALE GENOMIC DNA]</scope>
    <source>
        <strain evidence="8 10">Nm2</strain>
    </source>
</reference>
<dbReference type="OrthoDB" id="8589410at2"/>
<name>A0A0F7KEP9_9PROT</name>
<evidence type="ECO:0000256" key="3">
    <source>
        <dbReference type="ARBA" id="ARBA00022692"/>
    </source>
</evidence>